<dbReference type="STRING" id="34027.SAMN05421829_10939"/>
<keyword evidence="2" id="KW-1003">Cell membrane</keyword>
<dbReference type="GO" id="GO:0016887">
    <property type="term" value="F:ATP hydrolysis activity"/>
    <property type="evidence" value="ECO:0007669"/>
    <property type="project" value="InterPro"/>
</dbReference>
<dbReference type="SUPFAM" id="SSF50331">
    <property type="entry name" value="MOP-like"/>
    <property type="match status" value="1"/>
</dbReference>
<dbReference type="SUPFAM" id="SSF52540">
    <property type="entry name" value="P-loop containing nucleoside triphosphate hydrolases"/>
    <property type="match status" value="1"/>
</dbReference>
<dbReference type="GO" id="GO:0043190">
    <property type="term" value="C:ATP-binding cassette (ABC) transporter complex"/>
    <property type="evidence" value="ECO:0007669"/>
    <property type="project" value="InterPro"/>
</dbReference>
<dbReference type="FunFam" id="3.40.50.300:FF:000042">
    <property type="entry name" value="Maltose/maltodextrin ABC transporter, ATP-binding protein"/>
    <property type="match status" value="1"/>
</dbReference>
<dbReference type="RefSeq" id="WP_076602771.1">
    <property type="nucleotide sequence ID" value="NZ_FTMD01000009.1"/>
</dbReference>
<dbReference type="Gene3D" id="3.40.50.300">
    <property type="entry name" value="P-loop containing nucleotide triphosphate hydrolases"/>
    <property type="match status" value="1"/>
</dbReference>
<evidence type="ECO:0000259" key="5">
    <source>
        <dbReference type="PROSITE" id="PS50893"/>
    </source>
</evidence>
<name>A0A1N6XMI0_9RHOO</name>
<proteinExistence type="predicted"/>
<dbReference type="InterPro" id="IPR050093">
    <property type="entry name" value="ABC_SmlMolc_Importer"/>
</dbReference>
<dbReference type="InterPro" id="IPR027417">
    <property type="entry name" value="P-loop_NTPase"/>
</dbReference>
<keyword evidence="1" id="KW-0813">Transport</keyword>
<dbReference type="Pfam" id="PF08402">
    <property type="entry name" value="TOBE_2"/>
    <property type="match status" value="1"/>
</dbReference>
<keyword evidence="7" id="KW-1185">Reference proteome</keyword>
<dbReference type="EMBL" id="FTMD01000009">
    <property type="protein sequence ID" value="SIR03421.1"/>
    <property type="molecule type" value="Genomic_DNA"/>
</dbReference>
<dbReference type="InterPro" id="IPR003593">
    <property type="entry name" value="AAA+_ATPase"/>
</dbReference>
<keyword evidence="4 6" id="KW-0067">ATP-binding</keyword>
<accession>A0A1N6XMI0</accession>
<protein>
    <submittedName>
        <fullName evidence="6">Spermidine/putrescine transport system ATP-binding protein</fullName>
    </submittedName>
</protein>
<gene>
    <name evidence="6" type="ORF">SAMN05421829_10939</name>
</gene>
<reference evidence="7" key="1">
    <citation type="submission" date="2017-01" db="EMBL/GenBank/DDBJ databases">
        <authorList>
            <person name="Varghese N."/>
            <person name="Submissions S."/>
        </authorList>
    </citation>
    <scope>NUCLEOTIDE SEQUENCE [LARGE SCALE GENOMIC DNA]</scope>
    <source>
        <strain evidence="7">ATCC 51758</strain>
    </source>
</reference>
<dbReference type="PROSITE" id="PS50893">
    <property type="entry name" value="ABC_TRANSPORTER_2"/>
    <property type="match status" value="1"/>
</dbReference>
<dbReference type="InterPro" id="IPR013611">
    <property type="entry name" value="Transp-assoc_OB_typ2"/>
</dbReference>
<evidence type="ECO:0000256" key="2">
    <source>
        <dbReference type="ARBA" id="ARBA00022475"/>
    </source>
</evidence>
<dbReference type="Pfam" id="PF00005">
    <property type="entry name" value="ABC_tran"/>
    <property type="match status" value="1"/>
</dbReference>
<evidence type="ECO:0000313" key="6">
    <source>
        <dbReference type="EMBL" id="SIR03421.1"/>
    </source>
</evidence>
<keyword evidence="3" id="KW-0547">Nucleotide-binding</keyword>
<dbReference type="OrthoDB" id="5298774at2"/>
<dbReference type="GO" id="GO:0140359">
    <property type="term" value="F:ABC-type transporter activity"/>
    <property type="evidence" value="ECO:0007669"/>
    <property type="project" value="UniProtKB-ARBA"/>
</dbReference>
<dbReference type="Gene3D" id="2.40.50.100">
    <property type="match status" value="1"/>
</dbReference>
<keyword evidence="2" id="KW-0472">Membrane</keyword>
<evidence type="ECO:0000256" key="1">
    <source>
        <dbReference type="ARBA" id="ARBA00022448"/>
    </source>
</evidence>
<dbReference type="SMART" id="SM00382">
    <property type="entry name" value="AAA"/>
    <property type="match status" value="1"/>
</dbReference>
<evidence type="ECO:0000313" key="7">
    <source>
        <dbReference type="Proteomes" id="UP000186819"/>
    </source>
</evidence>
<dbReference type="InterPro" id="IPR008995">
    <property type="entry name" value="Mo/tungstate-bd_C_term_dom"/>
</dbReference>
<dbReference type="InterPro" id="IPR003439">
    <property type="entry name" value="ABC_transporter-like_ATP-bd"/>
</dbReference>
<dbReference type="PANTHER" id="PTHR42781">
    <property type="entry name" value="SPERMIDINE/PUTRESCINE IMPORT ATP-BINDING PROTEIN POTA"/>
    <property type="match status" value="1"/>
</dbReference>
<dbReference type="InterPro" id="IPR017871">
    <property type="entry name" value="ABC_transporter-like_CS"/>
</dbReference>
<evidence type="ECO:0000256" key="4">
    <source>
        <dbReference type="ARBA" id="ARBA00022840"/>
    </source>
</evidence>
<dbReference type="PROSITE" id="PS00211">
    <property type="entry name" value="ABC_TRANSPORTER_1"/>
    <property type="match status" value="1"/>
</dbReference>
<feature type="domain" description="ABC transporter" evidence="5">
    <location>
        <begin position="6"/>
        <end position="236"/>
    </location>
</feature>
<dbReference type="Proteomes" id="UP000186819">
    <property type="component" value="Unassembled WGS sequence"/>
</dbReference>
<dbReference type="GO" id="GO:0005524">
    <property type="term" value="F:ATP binding"/>
    <property type="evidence" value="ECO:0007669"/>
    <property type="project" value="UniProtKB-KW"/>
</dbReference>
<sequence>MSEALVEIDRVSKRFGDYTAVTDTSFSIGEGEFLAIMGSSGCGKTTMLRMLAGLEEPSEGEIRLEGRSQKGLPPWRRDLPLVWQSLALFPFLSVLDNVGFGLKMRGVAKAERDRRSLAWLHKLELGEFASRNVMQLSGGQRQRVALARALVTEPKVLLLDEPLSALDAHLSVRMQALLRSLQRELGITFVYVTHSQTEAFSMADRVVIMSRGKVEQIGSPQAIYRHPANRFVAEFIGNVTILRGSVAEVGEQAVRLNTATGGMSVSRGNFAGSHGAQADFYVNADQIAIGDEPRHENHVRARFLSHKFIGNMVTLFLEVPGIEDDLKVILPERTYDCLGMQPGDSVVASWPAAAAHFFGGAA</sequence>
<organism evidence="6 7">
    <name type="scientific">Aromatoleum tolulyticum</name>
    <dbReference type="NCBI Taxonomy" id="34027"/>
    <lineage>
        <taxon>Bacteria</taxon>
        <taxon>Pseudomonadati</taxon>
        <taxon>Pseudomonadota</taxon>
        <taxon>Betaproteobacteria</taxon>
        <taxon>Rhodocyclales</taxon>
        <taxon>Rhodocyclaceae</taxon>
        <taxon>Aromatoleum</taxon>
    </lineage>
</organism>
<evidence type="ECO:0000256" key="3">
    <source>
        <dbReference type="ARBA" id="ARBA00022741"/>
    </source>
</evidence>
<dbReference type="PANTHER" id="PTHR42781:SF4">
    <property type="entry name" value="SPERMIDINE_PUTRESCINE IMPORT ATP-BINDING PROTEIN POTA"/>
    <property type="match status" value="1"/>
</dbReference>
<dbReference type="AlphaFoldDB" id="A0A1N6XMI0"/>